<sequence>MKKGKLLIGCCGAIGASNLEIYTHLLQEFFEIDVILTGNARHFVKTESLKFSVKGIYTDLFRLDDFVPHILLTQKIDYFLILPATANFIGKMANGIADDLLSTSVVAYQGRLLICPNMNQRMWENSIVKENVEKIKKRGHLFLNEQKRSYEVATRKNIDIDAGLPDPKRLLEILLDKI</sequence>
<dbReference type="AlphaFoldDB" id="A0A6B3S438"/>
<dbReference type="GO" id="GO:0071513">
    <property type="term" value="C:phosphopantothenoylcysteine decarboxylase complex"/>
    <property type="evidence" value="ECO:0007669"/>
    <property type="project" value="TreeGrafter"/>
</dbReference>
<dbReference type="EMBL" id="WWDJ01000058">
    <property type="protein sequence ID" value="NEX55743.1"/>
    <property type="molecule type" value="Genomic_DNA"/>
</dbReference>
<dbReference type="SUPFAM" id="SSF52507">
    <property type="entry name" value="Homo-oligomeric flavin-containing Cys decarboxylases, HFCD"/>
    <property type="match status" value="1"/>
</dbReference>
<proteinExistence type="predicted"/>
<evidence type="ECO:0000259" key="1">
    <source>
        <dbReference type="Pfam" id="PF02441"/>
    </source>
</evidence>
<dbReference type="Pfam" id="PF02441">
    <property type="entry name" value="Flavoprotein"/>
    <property type="match status" value="1"/>
</dbReference>
<dbReference type="GO" id="GO:0015937">
    <property type="term" value="P:coenzyme A biosynthetic process"/>
    <property type="evidence" value="ECO:0007669"/>
    <property type="project" value="TreeGrafter"/>
</dbReference>
<gene>
    <name evidence="2" type="ORF">GTP08_08615</name>
</gene>
<dbReference type="InterPro" id="IPR003382">
    <property type="entry name" value="Flavoprotein"/>
</dbReference>
<organism evidence="2 3">
    <name type="scientific">Lactococcus lactis</name>
    <dbReference type="NCBI Taxonomy" id="1358"/>
    <lineage>
        <taxon>Bacteria</taxon>
        <taxon>Bacillati</taxon>
        <taxon>Bacillota</taxon>
        <taxon>Bacilli</taxon>
        <taxon>Lactobacillales</taxon>
        <taxon>Streptococcaceae</taxon>
        <taxon>Lactococcus</taxon>
    </lineage>
</organism>
<comment type="caution">
    <text evidence="2">The sequence shown here is derived from an EMBL/GenBank/DDBJ whole genome shotgun (WGS) entry which is preliminary data.</text>
</comment>
<dbReference type="InterPro" id="IPR036551">
    <property type="entry name" value="Flavin_trans-like"/>
</dbReference>
<dbReference type="GO" id="GO:0010181">
    <property type="term" value="F:FMN binding"/>
    <property type="evidence" value="ECO:0007669"/>
    <property type="project" value="TreeGrafter"/>
</dbReference>
<dbReference type="PANTHER" id="PTHR14359">
    <property type="entry name" value="HOMO-OLIGOMERIC FLAVIN CONTAINING CYS DECARBOXYLASE FAMILY"/>
    <property type="match status" value="1"/>
</dbReference>
<name>A0A6B3S438_9LACT</name>
<reference evidence="2 3" key="1">
    <citation type="submission" date="2019-12" db="EMBL/GenBank/DDBJ databases">
        <title>Draft Genome Sequences of L. lactis strains MS22333, MS22334, MS22336, and MS22337, Isolated from Spontaneous Fermented Camel Milk in Ethiopia.</title>
        <authorList>
            <person name="Bragason E."/>
            <person name="Hansen E.B."/>
            <person name="Guya M.E."/>
            <person name="Berhe T."/>
        </authorList>
    </citation>
    <scope>NUCLEOTIDE SEQUENCE [LARGE SCALE GENOMIC DNA]</scope>
    <source>
        <strain evidence="2 3">MS22336</strain>
    </source>
</reference>
<evidence type="ECO:0000313" key="3">
    <source>
        <dbReference type="Proteomes" id="UP000477402"/>
    </source>
</evidence>
<dbReference type="PANTHER" id="PTHR14359:SF6">
    <property type="entry name" value="PHOSPHOPANTOTHENOYLCYSTEINE DECARBOXYLASE"/>
    <property type="match status" value="1"/>
</dbReference>
<accession>A0A6B3S438</accession>
<protein>
    <submittedName>
        <fullName evidence="2">Flavoprotein</fullName>
    </submittedName>
</protein>
<evidence type="ECO:0000313" key="2">
    <source>
        <dbReference type="EMBL" id="NEX55743.1"/>
    </source>
</evidence>
<dbReference type="Proteomes" id="UP000477402">
    <property type="component" value="Unassembled WGS sequence"/>
</dbReference>
<dbReference type="Gene3D" id="3.40.50.1950">
    <property type="entry name" value="Flavin prenyltransferase-like"/>
    <property type="match status" value="1"/>
</dbReference>
<dbReference type="RefSeq" id="WP_163647286.1">
    <property type="nucleotide sequence ID" value="NZ_CP170449.1"/>
</dbReference>
<dbReference type="GO" id="GO:0004633">
    <property type="term" value="F:phosphopantothenoylcysteine decarboxylase activity"/>
    <property type="evidence" value="ECO:0007669"/>
    <property type="project" value="TreeGrafter"/>
</dbReference>
<feature type="domain" description="Flavoprotein" evidence="1">
    <location>
        <begin position="5"/>
        <end position="144"/>
    </location>
</feature>